<evidence type="ECO:0000313" key="3">
    <source>
        <dbReference type="Proteomes" id="UP000218287"/>
    </source>
</evidence>
<dbReference type="InterPro" id="IPR001387">
    <property type="entry name" value="Cro/C1-type_HTH"/>
</dbReference>
<dbReference type="PROSITE" id="PS50943">
    <property type="entry name" value="HTH_CROC1"/>
    <property type="match status" value="1"/>
</dbReference>
<dbReference type="CDD" id="cd00093">
    <property type="entry name" value="HTH_XRE"/>
    <property type="match status" value="1"/>
</dbReference>
<accession>A0A1Z4GHF5</accession>
<dbReference type="Proteomes" id="UP000218287">
    <property type="component" value="Chromosome"/>
</dbReference>
<gene>
    <name evidence="2" type="ORF">NIES21_26520</name>
</gene>
<dbReference type="Gene3D" id="1.10.260.40">
    <property type="entry name" value="lambda repressor-like DNA-binding domains"/>
    <property type="match status" value="1"/>
</dbReference>
<dbReference type="InterPro" id="IPR010982">
    <property type="entry name" value="Lambda_DNA-bd_dom_sf"/>
</dbReference>
<dbReference type="SUPFAM" id="SSF47413">
    <property type="entry name" value="lambda repressor-like DNA-binding domains"/>
    <property type="match status" value="1"/>
</dbReference>
<sequence length="114" mass="12253">MTQEINVQASSGNVFADMGLENSDELLVKAELARKISDIITKQEMTQAEAAELLGIDQPKVSALINGKLSGFSTVRLFRFLNALGRDVEIVVKAQSKAHSHGQTRVITPSASGN</sequence>
<protein>
    <submittedName>
        <fullName evidence="2">Putative XRE family transcriptional regulator</fullName>
    </submittedName>
</protein>
<evidence type="ECO:0000259" key="1">
    <source>
        <dbReference type="PROSITE" id="PS50943"/>
    </source>
</evidence>
<feature type="domain" description="HTH cro/C1-type" evidence="1">
    <location>
        <begin position="36"/>
        <end position="91"/>
    </location>
</feature>
<dbReference type="InterPro" id="IPR039554">
    <property type="entry name" value="HigA2-like_HTH"/>
</dbReference>
<dbReference type="EMBL" id="AP018174">
    <property type="protein sequence ID" value="BAY16818.1"/>
    <property type="molecule type" value="Genomic_DNA"/>
</dbReference>
<organism evidence="2 3">
    <name type="scientific">Anabaenopsis circularis NIES-21</name>
    <dbReference type="NCBI Taxonomy" id="1085406"/>
    <lineage>
        <taxon>Bacteria</taxon>
        <taxon>Bacillati</taxon>
        <taxon>Cyanobacteriota</taxon>
        <taxon>Cyanophyceae</taxon>
        <taxon>Nostocales</taxon>
        <taxon>Nodulariaceae</taxon>
        <taxon>Anabaenopsis</taxon>
    </lineage>
</organism>
<dbReference type="SMART" id="SM00530">
    <property type="entry name" value="HTH_XRE"/>
    <property type="match status" value="1"/>
</dbReference>
<dbReference type="AlphaFoldDB" id="A0A1Z4GHF5"/>
<proteinExistence type="predicted"/>
<dbReference type="OrthoDB" id="129377at2"/>
<evidence type="ECO:0000313" key="2">
    <source>
        <dbReference type="EMBL" id="BAY16818.1"/>
    </source>
</evidence>
<keyword evidence="3" id="KW-1185">Reference proteome</keyword>
<name>A0A1Z4GHF5_9CYAN</name>
<reference evidence="2 3" key="1">
    <citation type="submission" date="2017-06" db="EMBL/GenBank/DDBJ databases">
        <title>Genome sequencing of cyanobaciteial culture collection at National Institute for Environmental Studies (NIES).</title>
        <authorList>
            <person name="Hirose Y."/>
            <person name="Shimura Y."/>
            <person name="Fujisawa T."/>
            <person name="Nakamura Y."/>
            <person name="Kawachi M."/>
        </authorList>
    </citation>
    <scope>NUCLEOTIDE SEQUENCE [LARGE SCALE GENOMIC DNA]</scope>
    <source>
        <strain evidence="2 3">NIES-21</strain>
    </source>
</reference>
<dbReference type="GO" id="GO:0003677">
    <property type="term" value="F:DNA binding"/>
    <property type="evidence" value="ECO:0007669"/>
    <property type="project" value="InterPro"/>
</dbReference>
<dbReference type="Pfam" id="PF13744">
    <property type="entry name" value="HTH_37"/>
    <property type="match status" value="1"/>
</dbReference>